<evidence type="ECO:0000313" key="2">
    <source>
        <dbReference type="Proteomes" id="UP001140066"/>
    </source>
</evidence>
<keyword evidence="2" id="KW-1185">Reference proteome</keyword>
<sequence length="460" mass="47219">MEQVASTDESNVVVPDVGEQGSSPLSDKADGNDSNAAQIDEQAFPGATAIQRPVSIVEPSTILGGLTAFSNVVLPSTDRAIVSGGKPGRAPATASDACASDTGDSSDADIDSDSDSSGSDADMGDQVSSADSDSDSDSEIEELAHGVAALNGTSDREQGQLGGEREDTMLVGAAGSASLGRLTLNEVASSDVQLESTSATEPHQPSSGDNGPAEARELGVTASEGDASTGVGSSSPVNGHVSGDDNTLVNGVPGDGSLSLVPGDAASKSMMRLGSAVDAVQNEEQASSVESSGQVAELALDAAHPEVPPSPTSTAEQVPIDGAVEKIGKTDISKAVAEPTTMLADDSSSDSYSSDSSDSDYSFDGDAAMRRRMPIECSSVWQRGLSIRAQNTDGEATTKKTFSEIALERMRKRREEEDGANTRGRRYKAKGRGSGNMNDSNSHAIGSARWRQKTRADRAR</sequence>
<organism evidence="1 2">
    <name type="scientific">Coemansia linderi</name>
    <dbReference type="NCBI Taxonomy" id="2663919"/>
    <lineage>
        <taxon>Eukaryota</taxon>
        <taxon>Fungi</taxon>
        <taxon>Fungi incertae sedis</taxon>
        <taxon>Zoopagomycota</taxon>
        <taxon>Kickxellomycotina</taxon>
        <taxon>Kickxellomycetes</taxon>
        <taxon>Kickxellales</taxon>
        <taxon>Kickxellaceae</taxon>
        <taxon>Coemansia</taxon>
    </lineage>
</organism>
<accession>A0ACC1K0E0</accession>
<evidence type="ECO:0000313" key="1">
    <source>
        <dbReference type="EMBL" id="KAJ2770851.1"/>
    </source>
</evidence>
<gene>
    <name evidence="1" type="ORF">GGI18_005141</name>
</gene>
<dbReference type="EMBL" id="JANBUK010002723">
    <property type="protein sequence ID" value="KAJ2770851.1"/>
    <property type="molecule type" value="Genomic_DNA"/>
</dbReference>
<dbReference type="Proteomes" id="UP001140066">
    <property type="component" value="Unassembled WGS sequence"/>
</dbReference>
<comment type="caution">
    <text evidence="1">The sequence shown here is derived from an EMBL/GenBank/DDBJ whole genome shotgun (WGS) entry which is preliminary data.</text>
</comment>
<name>A0ACC1K0E0_9FUNG</name>
<protein>
    <submittedName>
        <fullName evidence="1">Uncharacterized protein</fullName>
    </submittedName>
</protein>
<reference evidence="1" key="1">
    <citation type="submission" date="2022-07" db="EMBL/GenBank/DDBJ databases">
        <title>Phylogenomic reconstructions and comparative analyses of Kickxellomycotina fungi.</title>
        <authorList>
            <person name="Reynolds N.K."/>
            <person name="Stajich J.E."/>
            <person name="Barry K."/>
            <person name="Grigoriev I.V."/>
            <person name="Crous P."/>
            <person name="Smith M.E."/>
        </authorList>
    </citation>
    <scope>NUCLEOTIDE SEQUENCE</scope>
    <source>
        <strain evidence="1">BCRC 34191</strain>
    </source>
</reference>
<proteinExistence type="predicted"/>
<feature type="non-terminal residue" evidence="1">
    <location>
        <position position="460"/>
    </location>
</feature>